<feature type="domain" description="Gfo/Idh/MocA-like oxidoreductase N-terminal" evidence="1">
    <location>
        <begin position="5"/>
        <end position="120"/>
    </location>
</feature>
<dbReference type="InterPro" id="IPR000683">
    <property type="entry name" value="Gfo/Idh/MocA-like_OxRdtase_N"/>
</dbReference>
<dbReference type="NCBIfam" id="TIGR01761">
    <property type="entry name" value="thiaz-red"/>
    <property type="match status" value="1"/>
</dbReference>
<dbReference type="InterPro" id="IPR036291">
    <property type="entry name" value="NAD(P)-bd_dom_sf"/>
</dbReference>
<evidence type="ECO:0000313" key="3">
    <source>
        <dbReference type="EMBL" id="MCZ0859203.1"/>
    </source>
</evidence>
<organism evidence="3 4">
    <name type="scientific">Actinomyces israelii</name>
    <dbReference type="NCBI Taxonomy" id="1659"/>
    <lineage>
        <taxon>Bacteria</taxon>
        <taxon>Bacillati</taxon>
        <taxon>Actinomycetota</taxon>
        <taxon>Actinomycetes</taxon>
        <taxon>Actinomycetales</taxon>
        <taxon>Actinomycetaceae</taxon>
        <taxon>Actinomyces</taxon>
    </lineage>
</organism>
<keyword evidence="4" id="KW-1185">Reference proteome</keyword>
<feature type="domain" description="Thiazolinyl imine reductase-like C-terminal" evidence="2">
    <location>
        <begin position="148"/>
        <end position="252"/>
    </location>
</feature>
<sequence>MNDVMKVVVAGTSFGRIYLDAVRSDPDLALAGILGRGSRTTRALAEQHGVPMLTSVADVGDDVDMACVVIGSAVNGGPGAEIAQAFLRRGIHVLQEHPLHPAEIVECLRAARQGGAVHHVSTLYPDVEPVRCFLAAAQRLREQQPVLFVDAACSSQVLYPLLDMIGRALGGVRPWAFAEPTAADAAVTRACRSEQPFQLVQAAIAGVPVALRVQNQINPADRDNHALLLHRLALGFEGGVLTLADSHGPVLWNPRMYAPRDEEGRLVLDGPANPRLDAASTRLLGDWRTRTYREVFTRVWPDAVGAALRRLREEIAAEPSQRTTAQWGLAVSRVWADLTARLGPPRLIDSAAPQPVSPI</sequence>
<evidence type="ECO:0000259" key="2">
    <source>
        <dbReference type="Pfam" id="PF21390"/>
    </source>
</evidence>
<dbReference type="EMBL" id="JAPTMY010000042">
    <property type="protein sequence ID" value="MCZ0859203.1"/>
    <property type="molecule type" value="Genomic_DNA"/>
</dbReference>
<dbReference type="PANTHER" id="PTHR43377">
    <property type="entry name" value="BILIVERDIN REDUCTASE A"/>
    <property type="match status" value="1"/>
</dbReference>
<dbReference type="InterPro" id="IPR048655">
    <property type="entry name" value="Irp3-like_C"/>
</dbReference>
<gene>
    <name evidence="3" type="ORF">OHJ16_14260</name>
</gene>
<name>A0ABT4IDN0_9ACTO</name>
<dbReference type="SUPFAM" id="SSF51735">
    <property type="entry name" value="NAD(P)-binding Rossmann-fold domains"/>
    <property type="match status" value="1"/>
</dbReference>
<dbReference type="Pfam" id="PF01408">
    <property type="entry name" value="GFO_IDH_MocA"/>
    <property type="match status" value="1"/>
</dbReference>
<dbReference type="InterPro" id="IPR051450">
    <property type="entry name" value="Gfo/Idh/MocA_Oxidoreductases"/>
</dbReference>
<comment type="caution">
    <text evidence="3">The sequence shown here is derived from an EMBL/GenBank/DDBJ whole genome shotgun (WGS) entry which is preliminary data.</text>
</comment>
<dbReference type="Pfam" id="PF21390">
    <property type="entry name" value="Irp3-like_C"/>
    <property type="match status" value="1"/>
</dbReference>
<proteinExistence type="predicted"/>
<dbReference type="Gene3D" id="3.40.50.720">
    <property type="entry name" value="NAD(P)-binding Rossmann-like Domain"/>
    <property type="match status" value="1"/>
</dbReference>
<reference evidence="3" key="1">
    <citation type="submission" date="2022-10" db="EMBL/GenBank/DDBJ databases">
        <title>Genome sequence of Actinomyces israelii ATCC 10048.</title>
        <authorList>
            <person name="Watt R.M."/>
            <person name="Tong W.M."/>
        </authorList>
    </citation>
    <scope>NUCLEOTIDE SEQUENCE</scope>
    <source>
        <strain evidence="3">ATCC 10048</strain>
    </source>
</reference>
<dbReference type="Gene3D" id="3.30.360.10">
    <property type="entry name" value="Dihydrodipicolinate Reductase, domain 2"/>
    <property type="match status" value="1"/>
</dbReference>
<accession>A0ABT4IDN0</accession>
<evidence type="ECO:0000313" key="4">
    <source>
        <dbReference type="Proteomes" id="UP001072034"/>
    </source>
</evidence>
<dbReference type="Proteomes" id="UP001072034">
    <property type="component" value="Unassembled WGS sequence"/>
</dbReference>
<dbReference type="PANTHER" id="PTHR43377:SF1">
    <property type="entry name" value="BILIVERDIN REDUCTASE A"/>
    <property type="match status" value="1"/>
</dbReference>
<evidence type="ECO:0000259" key="1">
    <source>
        <dbReference type="Pfam" id="PF01408"/>
    </source>
</evidence>
<dbReference type="RefSeq" id="WP_268918470.1">
    <property type="nucleotide sequence ID" value="NZ_JAPTMY010000042.1"/>
</dbReference>
<dbReference type="InterPro" id="IPR010091">
    <property type="entry name" value="Thiazolinyl_imide_reductase"/>
</dbReference>
<protein>
    <submittedName>
        <fullName evidence="3">Gfo/Idh/MocA family oxidoreductase</fullName>
    </submittedName>
</protein>